<feature type="region of interest" description="Disordered" evidence="1">
    <location>
        <begin position="1"/>
        <end position="100"/>
    </location>
</feature>
<feature type="compositionally biased region" description="Basic residues" evidence="1">
    <location>
        <begin position="62"/>
        <end position="74"/>
    </location>
</feature>
<evidence type="ECO:0000313" key="2">
    <source>
        <dbReference type="EMBL" id="KAL0959465.1"/>
    </source>
</evidence>
<sequence>MSPSKSPSSRAPSPSNASSDSKSSSSHRSLALSVASKASKLAGKAIKATKRATRAATQSFKHAVHKTRPRKMAKHSTVIGSDDNPDADTIDLTSDGHPEDNELDEEAAAKAELERVQPKWTSPAYSFFSPKVEIKYEDTTQGRRYYQWFKCNARRCKDPSGGLRRYINTSDKTVTSNLKRHAERCFGEDTVAEVFAGKKLKERNGSIYSAFAHQGQRLYARRIATTLMQRFTHTSSSG</sequence>
<name>A0ABR3JU93_9AGAR</name>
<proteinExistence type="predicted"/>
<comment type="caution">
    <text evidence="2">The sequence shown here is derived from an EMBL/GenBank/DDBJ whole genome shotgun (WGS) entry which is preliminary data.</text>
</comment>
<accession>A0ABR3JU93</accession>
<dbReference type="EMBL" id="JASNQZ010000002">
    <property type="protein sequence ID" value="KAL0959465.1"/>
    <property type="molecule type" value="Genomic_DNA"/>
</dbReference>
<evidence type="ECO:0000256" key="1">
    <source>
        <dbReference type="SAM" id="MobiDB-lite"/>
    </source>
</evidence>
<keyword evidence="3" id="KW-1185">Reference proteome</keyword>
<evidence type="ECO:0000313" key="3">
    <source>
        <dbReference type="Proteomes" id="UP001556367"/>
    </source>
</evidence>
<reference evidence="3" key="1">
    <citation type="submission" date="2024-06" db="EMBL/GenBank/DDBJ databases">
        <title>Multi-omics analyses provide insights into the biosynthesis of the anticancer antibiotic pleurotin in Hohenbuehelia grisea.</title>
        <authorList>
            <person name="Weaver J.A."/>
            <person name="Alberti F."/>
        </authorList>
    </citation>
    <scope>NUCLEOTIDE SEQUENCE [LARGE SCALE GENOMIC DNA]</scope>
    <source>
        <strain evidence="3">T-177</strain>
    </source>
</reference>
<dbReference type="Proteomes" id="UP001556367">
    <property type="component" value="Unassembled WGS sequence"/>
</dbReference>
<feature type="compositionally biased region" description="Low complexity" evidence="1">
    <location>
        <begin position="1"/>
        <end position="46"/>
    </location>
</feature>
<gene>
    <name evidence="2" type="ORF">HGRIS_011178</name>
</gene>
<protein>
    <recommendedName>
        <fullName evidence="4">BED-type domain-containing protein</fullName>
    </recommendedName>
</protein>
<organism evidence="2 3">
    <name type="scientific">Hohenbuehelia grisea</name>
    <dbReference type="NCBI Taxonomy" id="104357"/>
    <lineage>
        <taxon>Eukaryota</taxon>
        <taxon>Fungi</taxon>
        <taxon>Dikarya</taxon>
        <taxon>Basidiomycota</taxon>
        <taxon>Agaricomycotina</taxon>
        <taxon>Agaricomycetes</taxon>
        <taxon>Agaricomycetidae</taxon>
        <taxon>Agaricales</taxon>
        <taxon>Pleurotineae</taxon>
        <taxon>Pleurotaceae</taxon>
        <taxon>Hohenbuehelia</taxon>
    </lineage>
</organism>
<evidence type="ECO:0008006" key="4">
    <source>
        <dbReference type="Google" id="ProtNLM"/>
    </source>
</evidence>